<dbReference type="EMBL" id="FWFY01000008">
    <property type="protein sequence ID" value="SLN55089.1"/>
    <property type="molecule type" value="Genomic_DNA"/>
</dbReference>
<sequence length="45" mass="4696">MANMNVTQSRKSMGIIAAVLIGIVVIAAYLFGWYGGDPTVAIPAN</sequence>
<proteinExistence type="predicted"/>
<evidence type="ECO:0000313" key="3">
    <source>
        <dbReference type="EMBL" id="SLN55089.1"/>
    </source>
</evidence>
<keyword evidence="1" id="KW-0472">Membrane</keyword>
<protein>
    <submittedName>
        <fullName evidence="3">Uncharacterized protein</fullName>
    </submittedName>
</protein>
<dbReference type="AlphaFoldDB" id="A0A1X6ZLS5"/>
<dbReference type="Proteomes" id="UP000193495">
    <property type="component" value="Unassembled WGS sequence"/>
</dbReference>
<keyword evidence="1" id="KW-1133">Transmembrane helix</keyword>
<reference evidence="2 5" key="2">
    <citation type="submission" date="2018-03" db="EMBL/GenBank/DDBJ databases">
        <title>Genomic Encyclopedia of Archaeal and Bacterial Type Strains, Phase II (KMG-II): from individual species to whole genera.</title>
        <authorList>
            <person name="Goeker M."/>
        </authorList>
    </citation>
    <scope>NUCLEOTIDE SEQUENCE [LARGE SCALE GENOMIC DNA]</scope>
    <source>
        <strain evidence="2 5">DSM 29956</strain>
    </source>
</reference>
<name>A0A1X6ZLS5_9RHOB</name>
<evidence type="ECO:0000256" key="1">
    <source>
        <dbReference type="SAM" id="Phobius"/>
    </source>
</evidence>
<gene>
    <name evidence="2" type="ORF">CLV79_107149</name>
    <name evidence="3" type="ORF">LOS8367_02591</name>
</gene>
<evidence type="ECO:0000313" key="4">
    <source>
        <dbReference type="Proteomes" id="UP000193495"/>
    </source>
</evidence>
<evidence type="ECO:0000313" key="2">
    <source>
        <dbReference type="EMBL" id="PSK85919.1"/>
    </source>
</evidence>
<accession>A0A1X6ZLS5</accession>
<dbReference type="Proteomes" id="UP000240624">
    <property type="component" value="Unassembled WGS sequence"/>
</dbReference>
<dbReference type="EMBL" id="PYGB01000007">
    <property type="protein sequence ID" value="PSK85919.1"/>
    <property type="molecule type" value="Genomic_DNA"/>
</dbReference>
<reference evidence="3 4" key="1">
    <citation type="submission" date="2017-03" db="EMBL/GenBank/DDBJ databases">
        <authorList>
            <person name="Afonso C.L."/>
            <person name="Miller P.J."/>
            <person name="Scott M.A."/>
            <person name="Spackman E."/>
            <person name="Goraichik I."/>
            <person name="Dimitrov K.M."/>
            <person name="Suarez D.L."/>
            <person name="Swayne D.E."/>
        </authorList>
    </citation>
    <scope>NUCLEOTIDE SEQUENCE [LARGE SCALE GENOMIC DNA]</scope>
    <source>
        <strain evidence="3 4">CECT 8367</strain>
    </source>
</reference>
<keyword evidence="1" id="KW-0812">Transmembrane</keyword>
<dbReference type="RefSeq" id="WP_165761468.1">
    <property type="nucleotide sequence ID" value="NZ_FWFY01000008.1"/>
</dbReference>
<evidence type="ECO:0000313" key="5">
    <source>
        <dbReference type="Proteomes" id="UP000240624"/>
    </source>
</evidence>
<organism evidence="3 4">
    <name type="scientific">Limimaricola soesokkakensis</name>
    <dbReference type="NCBI Taxonomy" id="1343159"/>
    <lineage>
        <taxon>Bacteria</taxon>
        <taxon>Pseudomonadati</taxon>
        <taxon>Pseudomonadota</taxon>
        <taxon>Alphaproteobacteria</taxon>
        <taxon>Rhodobacterales</taxon>
        <taxon>Paracoccaceae</taxon>
        <taxon>Limimaricola</taxon>
    </lineage>
</organism>
<feature type="transmembrane region" description="Helical" evidence="1">
    <location>
        <begin position="12"/>
        <end position="34"/>
    </location>
</feature>
<keyword evidence="5" id="KW-1185">Reference proteome</keyword>